<comment type="similarity">
    <text evidence="5">Belongs to the 4-toluene sulfonate uptake permease (TSUP) (TC 2.A.102) family.</text>
</comment>
<organism evidence="6 7">
    <name type="scientific">Noviherbaspirillum pedocola</name>
    <dbReference type="NCBI Taxonomy" id="2801341"/>
    <lineage>
        <taxon>Bacteria</taxon>
        <taxon>Pseudomonadati</taxon>
        <taxon>Pseudomonadota</taxon>
        <taxon>Betaproteobacteria</taxon>
        <taxon>Burkholderiales</taxon>
        <taxon>Oxalobacteraceae</taxon>
        <taxon>Noviherbaspirillum</taxon>
    </lineage>
</organism>
<evidence type="ECO:0000256" key="4">
    <source>
        <dbReference type="ARBA" id="ARBA00023136"/>
    </source>
</evidence>
<keyword evidence="5" id="KW-1003">Cell membrane</keyword>
<keyword evidence="3 5" id="KW-1133">Transmembrane helix</keyword>
<comment type="caution">
    <text evidence="6">The sequence shown here is derived from an EMBL/GenBank/DDBJ whole genome shotgun (WGS) entry which is preliminary data.</text>
</comment>
<keyword evidence="4 5" id="KW-0472">Membrane</keyword>
<evidence type="ECO:0000256" key="1">
    <source>
        <dbReference type="ARBA" id="ARBA00004141"/>
    </source>
</evidence>
<accession>A0A934SUN9</accession>
<keyword evidence="2 5" id="KW-0812">Transmembrane</keyword>
<feature type="transmembrane region" description="Helical" evidence="5">
    <location>
        <begin position="180"/>
        <end position="202"/>
    </location>
</feature>
<reference evidence="6" key="1">
    <citation type="submission" date="2021-01" db="EMBL/GenBank/DDBJ databases">
        <title>Genome sequence of strain Noviherbaspirillum sp. DKR-6.</title>
        <authorList>
            <person name="Chaudhary D.K."/>
        </authorList>
    </citation>
    <scope>NUCLEOTIDE SEQUENCE</scope>
    <source>
        <strain evidence="6">DKR-6</strain>
    </source>
</reference>
<dbReference type="PANTHER" id="PTHR43483">
    <property type="entry name" value="MEMBRANE TRANSPORTER PROTEIN HI_0806-RELATED"/>
    <property type="match status" value="1"/>
</dbReference>
<dbReference type="EMBL" id="JAEPBG010000010">
    <property type="protein sequence ID" value="MBK4737131.1"/>
    <property type="molecule type" value="Genomic_DNA"/>
</dbReference>
<sequence length="264" mass="27301">MSWIAIYLACGGVIGILAGMLGIGGGMTLVPVLAALFEMQGFAPNHIVHLALGTAMASIIFTAASSVREHWRLGGVDAAIVRSMAPGMVTGSFLATFAAGWISQRHLALAFVVIVYAGATQMFLNRKPAAARPLPGGLPLFLSGLAIGTVCGLVSAGGAFLTVPFMLWCGVPLRNAIGTAGALGIPVSVIGTIGYVISGWRIEGLPPYSLGFILLPALAGLVCGSVLTAPFGARLAHKLPVLTLKRIFALLLYALATKMLVTYW</sequence>
<evidence type="ECO:0000313" key="6">
    <source>
        <dbReference type="EMBL" id="MBK4737131.1"/>
    </source>
</evidence>
<evidence type="ECO:0000256" key="5">
    <source>
        <dbReference type="RuleBase" id="RU363041"/>
    </source>
</evidence>
<gene>
    <name evidence="6" type="ORF">JJB74_21125</name>
</gene>
<feature type="transmembrane region" description="Helical" evidence="5">
    <location>
        <begin position="6"/>
        <end position="35"/>
    </location>
</feature>
<feature type="transmembrane region" description="Helical" evidence="5">
    <location>
        <begin position="79"/>
        <end position="100"/>
    </location>
</feature>
<evidence type="ECO:0000313" key="7">
    <source>
        <dbReference type="Proteomes" id="UP000622890"/>
    </source>
</evidence>
<evidence type="ECO:0000256" key="3">
    <source>
        <dbReference type="ARBA" id="ARBA00022989"/>
    </source>
</evidence>
<dbReference type="RefSeq" id="WP_200595171.1">
    <property type="nucleotide sequence ID" value="NZ_JAEPBG010000010.1"/>
</dbReference>
<dbReference type="AlphaFoldDB" id="A0A934SUN9"/>
<proteinExistence type="inferred from homology"/>
<feature type="transmembrane region" description="Helical" evidence="5">
    <location>
        <begin position="243"/>
        <end position="261"/>
    </location>
</feature>
<evidence type="ECO:0000256" key="2">
    <source>
        <dbReference type="ARBA" id="ARBA00022692"/>
    </source>
</evidence>
<feature type="transmembrane region" description="Helical" evidence="5">
    <location>
        <begin position="47"/>
        <end position="67"/>
    </location>
</feature>
<feature type="transmembrane region" description="Helical" evidence="5">
    <location>
        <begin position="144"/>
        <end position="168"/>
    </location>
</feature>
<dbReference type="GO" id="GO:0005886">
    <property type="term" value="C:plasma membrane"/>
    <property type="evidence" value="ECO:0007669"/>
    <property type="project" value="UniProtKB-SubCell"/>
</dbReference>
<dbReference type="Pfam" id="PF01925">
    <property type="entry name" value="TauE"/>
    <property type="match status" value="1"/>
</dbReference>
<name>A0A934SUN9_9BURK</name>
<comment type="subcellular location">
    <subcellularLocation>
        <location evidence="5">Cell membrane</location>
        <topology evidence="5">Multi-pass membrane protein</topology>
    </subcellularLocation>
    <subcellularLocation>
        <location evidence="1">Membrane</location>
        <topology evidence="1">Multi-pass membrane protein</topology>
    </subcellularLocation>
</comment>
<keyword evidence="7" id="KW-1185">Reference proteome</keyword>
<feature type="transmembrane region" description="Helical" evidence="5">
    <location>
        <begin position="208"/>
        <end position="231"/>
    </location>
</feature>
<feature type="transmembrane region" description="Helical" evidence="5">
    <location>
        <begin position="107"/>
        <end position="124"/>
    </location>
</feature>
<protein>
    <recommendedName>
        <fullName evidence="5">Probable membrane transporter protein</fullName>
    </recommendedName>
</protein>
<dbReference type="PANTHER" id="PTHR43483:SF3">
    <property type="entry name" value="MEMBRANE TRANSPORTER PROTEIN HI_0806-RELATED"/>
    <property type="match status" value="1"/>
</dbReference>
<dbReference type="InterPro" id="IPR002781">
    <property type="entry name" value="TM_pro_TauE-like"/>
</dbReference>
<dbReference type="Proteomes" id="UP000622890">
    <property type="component" value="Unassembled WGS sequence"/>
</dbReference>